<feature type="compositionally biased region" description="Polar residues" evidence="2">
    <location>
        <begin position="388"/>
        <end position="403"/>
    </location>
</feature>
<dbReference type="InterPro" id="IPR006594">
    <property type="entry name" value="LisH"/>
</dbReference>
<feature type="region of interest" description="Disordered" evidence="2">
    <location>
        <begin position="352"/>
        <end position="372"/>
    </location>
</feature>
<dbReference type="SMART" id="SM00668">
    <property type="entry name" value="CTLH"/>
    <property type="match status" value="1"/>
</dbReference>
<dbReference type="CDD" id="cd12909">
    <property type="entry name" value="SPRY_RanBP9_10"/>
    <property type="match status" value="1"/>
</dbReference>
<reference evidence="5 6" key="1">
    <citation type="journal article" date="2016" name="Front. Microbiol.">
        <title>Genome and transcriptome sequences reveal the specific parasitism of the nematophagous Purpureocillium lilacinum 36-1.</title>
        <authorList>
            <person name="Xie J."/>
            <person name="Li S."/>
            <person name="Mo C."/>
            <person name="Xiao X."/>
            <person name="Peng D."/>
            <person name="Wang G."/>
            <person name="Xiao Y."/>
        </authorList>
    </citation>
    <scope>NUCLEOTIDE SEQUENCE [LARGE SCALE GENOMIC DNA]</scope>
    <source>
        <strain evidence="5 6">36-1</strain>
    </source>
</reference>
<dbReference type="InterPro" id="IPR003877">
    <property type="entry name" value="SPRY_dom"/>
</dbReference>
<dbReference type="InterPro" id="IPR035782">
    <property type="entry name" value="SPRY_RanBP9/10"/>
</dbReference>
<feature type="domain" description="B30.2/SPRY" evidence="3">
    <location>
        <begin position="659"/>
        <end position="851"/>
    </location>
</feature>
<evidence type="ECO:0000259" key="3">
    <source>
        <dbReference type="PROSITE" id="PS50188"/>
    </source>
</evidence>
<feature type="region of interest" description="Disordered" evidence="2">
    <location>
        <begin position="994"/>
        <end position="1018"/>
    </location>
</feature>
<accession>A0A2U3ELI2</accession>
<dbReference type="InterPro" id="IPR013144">
    <property type="entry name" value="CRA_dom"/>
</dbReference>
<dbReference type="SMART" id="SM00757">
    <property type="entry name" value="CRA"/>
    <property type="match status" value="1"/>
</dbReference>
<feature type="region of interest" description="Disordered" evidence="2">
    <location>
        <begin position="385"/>
        <end position="418"/>
    </location>
</feature>
<name>A0A2U3ELI2_PURLI</name>
<dbReference type="InterPro" id="IPR006595">
    <property type="entry name" value="CTLH_C"/>
</dbReference>
<proteinExistence type="predicted"/>
<feature type="domain" description="CTLH" evidence="4">
    <location>
        <begin position="937"/>
        <end position="994"/>
    </location>
</feature>
<dbReference type="InterPro" id="IPR050618">
    <property type="entry name" value="Ubq-SigPath_Reg"/>
</dbReference>
<feature type="compositionally biased region" description="Polar residues" evidence="2">
    <location>
        <begin position="523"/>
        <end position="535"/>
    </location>
</feature>
<dbReference type="InterPro" id="IPR013320">
    <property type="entry name" value="ConA-like_dom_sf"/>
</dbReference>
<protein>
    <submittedName>
        <fullName evidence="5">Uncharacterized protein</fullName>
    </submittedName>
</protein>
<dbReference type="PROSITE" id="PS50897">
    <property type="entry name" value="CTLH"/>
    <property type="match status" value="1"/>
</dbReference>
<dbReference type="Pfam" id="PF00622">
    <property type="entry name" value="SPRY"/>
    <property type="match status" value="1"/>
</dbReference>
<dbReference type="Gene3D" id="2.60.120.920">
    <property type="match status" value="1"/>
</dbReference>
<feature type="compositionally biased region" description="Pro residues" evidence="2">
    <location>
        <begin position="276"/>
        <end position="287"/>
    </location>
</feature>
<feature type="compositionally biased region" description="Low complexity" evidence="2">
    <location>
        <begin position="480"/>
        <end position="510"/>
    </location>
</feature>
<dbReference type="InterPro" id="IPR001870">
    <property type="entry name" value="B30.2/SPRY"/>
</dbReference>
<dbReference type="InterPro" id="IPR043136">
    <property type="entry name" value="B30.2/SPRY_sf"/>
</dbReference>
<dbReference type="SMART" id="SM00449">
    <property type="entry name" value="SPRY"/>
    <property type="match status" value="1"/>
</dbReference>
<dbReference type="InterPro" id="IPR024964">
    <property type="entry name" value="CTLH/CRA"/>
</dbReference>
<sequence length="1161" mass="124480">MHGLVTRGFGLLDPWTVRSTEGQRWAAASWRRVGTLERRRHLQSGLVSAHRRVPERPGRIRLLVVVLGGGWLAAPVAAAATGERGVHGVGVERGCEEGCCHWCWCGFWRSLCISAASLRPLPSAQAARRGWAPRAGAESNSAFPAETRDASLAPWNGCASPTLSVRDLPCRGFLVDEGGVRWLSSGEAAVDAGGTADDASEVAARVPDREGKLEEVARVTASLEGHAATSSHGCQLSGRAGTSAAAITPGPAAAVVPVPVNSPTTAPGLAPQWGVPSPPPPPPPPGPLRTSPSIKPPLGAGTLGIVSPYGPTSASLPRLHGLAAIDSLAVSTSGAGHAAGLWHAPHPSAAYRALSGQGSSSTPGIARPSPAPTASSFILRVSKPPSPASTSLLARSTTIQQHTDPPARLSREPSAPEARVYPQRFSSLPPFLHNALPPPASPVKLCWPPVVQLHAPSFAGLVPLRSLPPSITMTSPFRHGSSGFPDSDSSSGTTGQTSRSRRASPYNNAPAAPPRGGGSHSSNFYTHPSRTSLLSPSGDLLVEPVPSLSRPPTHDTAVMDEQAGDGMANVWNAAGPLPSFSRAFDMFTTPRDADGFGHGAFVPSYLRGSTYMRLLEEQRKAQSQSAKESKRSTDNGANVDSNGFVRPPLPSGAHRGMTHNVIERPPPFEEDEAVPPLPTRWNKDDAGHGAEVQSNPLTVRYVGSKNHHEREYEAGGVRANHHMPPECGIYYFEVQIVYGKRDDTTISIGFSARNTALSRAVGWEPESWGYHGDDGRTYTGQNIGRNYGPTFSLGDVIGCGVNFRDHTAFFTKNGVKLGTAFTDVVRSKLYPTVSMKKTGEQVTANFGQCPFVYNIDDMIREQREKIQLEIAATDTSRLEPGMNGTDLIQTLVLQFLQHDGYVETARAFAEDIKAQKEALNLDPNVKVDGINIKDDEDANNRQRIRRAILEGDIDRALKHTNAFYPQVLQDNEEVYFKLRCRKFIEMVRKAAQIRTGGGESKRSNGHGPTSGSQDMDLDLNGNDGVSLVDNMDMDGSEQQMELMQLEQSMLEYGQALGAEYANDSRKEISNALSEIWSLVAYSNPLKEPQVSHLMDRKGRSLVAEELNSAILSSLGKSSRAALEKIYAQTSVLLDELRQDGGPGAFVSLQSILEDITTFPQI</sequence>
<organism evidence="5 6">
    <name type="scientific">Purpureocillium lilacinum</name>
    <name type="common">Paecilomyces lilacinus</name>
    <dbReference type="NCBI Taxonomy" id="33203"/>
    <lineage>
        <taxon>Eukaryota</taxon>
        <taxon>Fungi</taxon>
        <taxon>Dikarya</taxon>
        <taxon>Ascomycota</taxon>
        <taxon>Pezizomycotina</taxon>
        <taxon>Sordariomycetes</taxon>
        <taxon>Hypocreomycetidae</taxon>
        <taxon>Hypocreales</taxon>
        <taxon>Ophiocordycipitaceae</taxon>
        <taxon>Purpureocillium</taxon>
    </lineage>
</organism>
<dbReference type="PROSITE" id="PS50188">
    <property type="entry name" value="B302_SPRY"/>
    <property type="match status" value="1"/>
</dbReference>
<dbReference type="PROSITE" id="PS50896">
    <property type="entry name" value="LISH"/>
    <property type="match status" value="1"/>
</dbReference>
<comment type="caution">
    <text evidence="5">The sequence shown here is derived from an EMBL/GenBank/DDBJ whole genome shotgun (WGS) entry which is preliminary data.</text>
</comment>
<evidence type="ECO:0000256" key="2">
    <source>
        <dbReference type="SAM" id="MobiDB-lite"/>
    </source>
</evidence>
<comment type="function">
    <text evidence="1">Involved in the proteasome-dependent degradation of fructose-1,6-bisphosphatase.</text>
</comment>
<dbReference type="EMBL" id="LCWV01000002">
    <property type="protein sequence ID" value="PWI75377.1"/>
    <property type="molecule type" value="Genomic_DNA"/>
</dbReference>
<evidence type="ECO:0000313" key="5">
    <source>
        <dbReference type="EMBL" id="PWI75377.1"/>
    </source>
</evidence>
<dbReference type="SUPFAM" id="SSF49899">
    <property type="entry name" value="Concanavalin A-like lectins/glucanases"/>
    <property type="match status" value="1"/>
</dbReference>
<feature type="region of interest" description="Disordered" evidence="2">
    <location>
        <begin position="473"/>
        <end position="554"/>
    </location>
</feature>
<evidence type="ECO:0000256" key="1">
    <source>
        <dbReference type="ARBA" id="ARBA00002343"/>
    </source>
</evidence>
<feature type="region of interest" description="Disordered" evidence="2">
    <location>
        <begin position="263"/>
        <end position="299"/>
    </location>
</feature>
<dbReference type="Pfam" id="PF10607">
    <property type="entry name" value="CTLH"/>
    <property type="match status" value="1"/>
</dbReference>
<evidence type="ECO:0000259" key="4">
    <source>
        <dbReference type="PROSITE" id="PS50897"/>
    </source>
</evidence>
<dbReference type="PANTHER" id="PTHR12864">
    <property type="entry name" value="RAN BINDING PROTEIN 9-RELATED"/>
    <property type="match status" value="1"/>
</dbReference>
<dbReference type="Proteomes" id="UP000245956">
    <property type="component" value="Unassembled WGS sequence"/>
</dbReference>
<gene>
    <name evidence="5" type="ORF">PCL_06035</name>
</gene>
<dbReference type="AlphaFoldDB" id="A0A2U3ELI2"/>
<feature type="region of interest" description="Disordered" evidence="2">
    <location>
        <begin position="617"/>
        <end position="658"/>
    </location>
</feature>
<evidence type="ECO:0000313" key="6">
    <source>
        <dbReference type="Proteomes" id="UP000245956"/>
    </source>
</evidence>